<name>A0AA50CMV1_9HYPH</name>
<proteinExistence type="predicted"/>
<reference evidence="3 4" key="1">
    <citation type="submission" date="2023-08" db="EMBL/GenBank/DDBJ databases">
        <title>Pathogen: clinical or host-associated sample.</title>
        <authorList>
            <person name="Hergert J."/>
            <person name="Casey R."/>
            <person name="Wagner J."/>
            <person name="Young E.L."/>
            <person name="Oakeson K.F."/>
        </authorList>
    </citation>
    <scope>NUCLEOTIDE SEQUENCE [LARGE SCALE GENOMIC DNA]</scope>
    <source>
        <strain evidence="3 4">1760953</strain>
    </source>
</reference>
<evidence type="ECO:0000313" key="4">
    <source>
        <dbReference type="Proteomes" id="UP001234585"/>
    </source>
</evidence>
<evidence type="ECO:0000256" key="1">
    <source>
        <dbReference type="SAM" id="MobiDB-lite"/>
    </source>
</evidence>
<evidence type="ECO:0000256" key="2">
    <source>
        <dbReference type="SAM" id="SignalP"/>
    </source>
</evidence>
<feature type="region of interest" description="Disordered" evidence="1">
    <location>
        <begin position="30"/>
        <end position="50"/>
    </location>
</feature>
<accession>A0AA50CMV1</accession>
<sequence>MTLLSALRATKVLVLAAALVTGGMTAAHAGDGLRHRHHHNHGGHGGLKTISRLDTDASRAGFGTRLRYHGDGGRRADPDFYAGGIVAYRDGGSGLYFYVEDDGGYRWSARPAERRASGPKIITLSPGHNDCAWEAGVCVIRPGR</sequence>
<keyword evidence="2" id="KW-0732">Signal</keyword>
<dbReference type="RefSeq" id="WP_306037316.1">
    <property type="nucleotide sequence ID" value="NZ_CP132302.1"/>
</dbReference>
<dbReference type="EMBL" id="CP132302">
    <property type="protein sequence ID" value="WLR97302.1"/>
    <property type="molecule type" value="Genomic_DNA"/>
</dbReference>
<dbReference type="AlphaFoldDB" id="A0AA50CMV1"/>
<dbReference type="Proteomes" id="UP001234585">
    <property type="component" value="Chromosome"/>
</dbReference>
<feature type="signal peptide" evidence="2">
    <location>
        <begin position="1"/>
        <end position="29"/>
    </location>
</feature>
<feature type="chain" id="PRO_5041264868" evidence="2">
    <location>
        <begin position="30"/>
        <end position="144"/>
    </location>
</feature>
<protein>
    <submittedName>
        <fullName evidence="3">Uncharacterized protein</fullName>
    </submittedName>
</protein>
<evidence type="ECO:0000313" key="3">
    <source>
        <dbReference type="EMBL" id="WLR97302.1"/>
    </source>
</evidence>
<keyword evidence="4" id="KW-1185">Reference proteome</keyword>
<organism evidence="3 4">
    <name type="scientific">Shinella sumterensis</name>
    <dbReference type="NCBI Taxonomy" id="1967501"/>
    <lineage>
        <taxon>Bacteria</taxon>
        <taxon>Pseudomonadati</taxon>
        <taxon>Pseudomonadota</taxon>
        <taxon>Alphaproteobacteria</taxon>
        <taxon>Hyphomicrobiales</taxon>
        <taxon>Rhizobiaceae</taxon>
        <taxon>Shinella</taxon>
    </lineage>
</organism>
<gene>
    <name evidence="3" type="ORF">Q9313_16710</name>
</gene>